<organism evidence="3 4">
    <name type="scientific">Tricholomella constricta</name>
    <dbReference type="NCBI Taxonomy" id="117010"/>
    <lineage>
        <taxon>Eukaryota</taxon>
        <taxon>Fungi</taxon>
        <taxon>Dikarya</taxon>
        <taxon>Basidiomycota</taxon>
        <taxon>Agaricomycotina</taxon>
        <taxon>Agaricomycetes</taxon>
        <taxon>Agaricomycetidae</taxon>
        <taxon>Agaricales</taxon>
        <taxon>Tricholomatineae</taxon>
        <taxon>Lyophyllaceae</taxon>
        <taxon>Tricholomella</taxon>
    </lineage>
</organism>
<name>A0A8H5HH50_9AGAR</name>
<gene>
    <name evidence="3" type="ORF">D9615_005056</name>
</gene>
<dbReference type="InterPro" id="IPR011009">
    <property type="entry name" value="Kinase-like_dom_sf"/>
</dbReference>
<keyword evidence="4" id="KW-1185">Reference proteome</keyword>
<evidence type="ECO:0000256" key="1">
    <source>
        <dbReference type="SAM" id="MobiDB-lite"/>
    </source>
</evidence>
<feature type="region of interest" description="Disordered" evidence="1">
    <location>
        <begin position="1"/>
        <end position="23"/>
    </location>
</feature>
<dbReference type="InterPro" id="IPR002575">
    <property type="entry name" value="Aminoglycoside_PTrfase"/>
</dbReference>
<dbReference type="InterPro" id="IPR051678">
    <property type="entry name" value="AGP_Transferase"/>
</dbReference>
<comment type="caution">
    <text evidence="3">The sequence shown here is derived from an EMBL/GenBank/DDBJ whole genome shotgun (WGS) entry which is preliminary data.</text>
</comment>
<dbReference type="AlphaFoldDB" id="A0A8H5HH50"/>
<dbReference type="PANTHER" id="PTHR21310:SF13">
    <property type="entry name" value="AMINOGLYCOSIDE PHOSPHOTRANSFERASE DOMAIN-CONTAINING PROTEIN"/>
    <property type="match status" value="1"/>
</dbReference>
<dbReference type="EMBL" id="JAACJP010000007">
    <property type="protein sequence ID" value="KAF5383119.1"/>
    <property type="molecule type" value="Genomic_DNA"/>
</dbReference>
<dbReference type="Proteomes" id="UP000565441">
    <property type="component" value="Unassembled WGS sequence"/>
</dbReference>
<feature type="domain" description="Aminoglycoside phosphotransferase" evidence="2">
    <location>
        <begin position="70"/>
        <end position="289"/>
    </location>
</feature>
<evidence type="ECO:0000259" key="2">
    <source>
        <dbReference type="Pfam" id="PF01636"/>
    </source>
</evidence>
<dbReference type="Pfam" id="PF01636">
    <property type="entry name" value="APH"/>
    <property type="match status" value="1"/>
</dbReference>
<dbReference type="PANTHER" id="PTHR21310">
    <property type="entry name" value="AMINOGLYCOSIDE PHOSPHOTRANSFERASE-RELATED-RELATED"/>
    <property type="match status" value="1"/>
</dbReference>
<dbReference type="Gene3D" id="3.30.200.20">
    <property type="entry name" value="Phosphorylase Kinase, domain 1"/>
    <property type="match status" value="1"/>
</dbReference>
<dbReference type="OrthoDB" id="10003767at2759"/>
<feature type="compositionally biased region" description="Low complexity" evidence="1">
    <location>
        <begin position="9"/>
        <end position="22"/>
    </location>
</feature>
<sequence length="401" mass="45894">MDLTDCECSSDVSTEESYSSDEFPPLEPDLDKLMAHVSQVVEMKLALAKKLTRGRYHEIYTLHCPERQWSCIARLSRFQESPSKLSSEVATMEYVRTHTRIPVPKVYCHDFSTCSVGVQFVVMERMPGQHLYRIWEDLTLDHKMAALSQIAQVLGQLSQLEFQEIGSLTEDFKVGPLIRIDNLDDLNPTTSLTGPYKSTFDYLASFIDGESSRFADTPDDVGPILVDVKTTIQEYCVRRASSSTIRPPFRLYHDDFDAQNMLFSNPTNDEPPRLTGIIDWEYAHTAPLYFLYEYPIFIQDNDCEKSAYATNAILRPHFVRELRAQFPRGSMASIEAKECMTAKCSTLNTFRDLFMFSGIEWDMLKPSVLGYLREEAEGVGKAYRGRLDWVPDPELGIEEKE</sequence>
<reference evidence="3 4" key="1">
    <citation type="journal article" date="2020" name="ISME J.">
        <title>Uncovering the hidden diversity of litter-decomposition mechanisms in mushroom-forming fungi.</title>
        <authorList>
            <person name="Floudas D."/>
            <person name="Bentzer J."/>
            <person name="Ahren D."/>
            <person name="Johansson T."/>
            <person name="Persson P."/>
            <person name="Tunlid A."/>
        </authorList>
    </citation>
    <scope>NUCLEOTIDE SEQUENCE [LARGE SCALE GENOMIC DNA]</scope>
    <source>
        <strain evidence="3 4">CBS 661.87</strain>
    </source>
</reference>
<protein>
    <recommendedName>
        <fullName evidence="2">Aminoglycoside phosphotransferase domain-containing protein</fullName>
    </recommendedName>
</protein>
<evidence type="ECO:0000313" key="4">
    <source>
        <dbReference type="Proteomes" id="UP000565441"/>
    </source>
</evidence>
<accession>A0A8H5HH50</accession>
<evidence type="ECO:0000313" key="3">
    <source>
        <dbReference type="EMBL" id="KAF5383119.1"/>
    </source>
</evidence>
<proteinExistence type="predicted"/>
<dbReference type="Gene3D" id="3.90.1200.10">
    <property type="match status" value="1"/>
</dbReference>
<dbReference type="SUPFAM" id="SSF56112">
    <property type="entry name" value="Protein kinase-like (PK-like)"/>
    <property type="match status" value="1"/>
</dbReference>